<sequence length="148" mass="14718">MRILLAVCMALFANLAIVGVVVAQSPGRILECTIANAAACGVRAGRFTIFQASDGVTSGDCTTGSGSVSVYCGCDGATCVSMNVTTATNGDIILNSAESTFDFTIDEAGPAILTCSDSDANCPLTVTTSGTGALVVETAGVATARFGS</sequence>
<comment type="caution">
    <text evidence="1">The sequence shown here is derived from an EMBL/GenBank/DDBJ whole genome shotgun (WGS) entry which is preliminary data.</text>
</comment>
<name>A0A0F9HIP7_9ZZZZ</name>
<evidence type="ECO:0000313" key="1">
    <source>
        <dbReference type="EMBL" id="KKL75017.1"/>
    </source>
</evidence>
<accession>A0A0F9HIP7</accession>
<organism evidence="1">
    <name type="scientific">marine sediment metagenome</name>
    <dbReference type="NCBI Taxonomy" id="412755"/>
    <lineage>
        <taxon>unclassified sequences</taxon>
        <taxon>metagenomes</taxon>
        <taxon>ecological metagenomes</taxon>
    </lineage>
</organism>
<protein>
    <submittedName>
        <fullName evidence="1">Uncharacterized protein</fullName>
    </submittedName>
</protein>
<reference evidence="1" key="1">
    <citation type="journal article" date="2015" name="Nature">
        <title>Complex archaea that bridge the gap between prokaryotes and eukaryotes.</title>
        <authorList>
            <person name="Spang A."/>
            <person name="Saw J.H."/>
            <person name="Jorgensen S.L."/>
            <person name="Zaremba-Niedzwiedzka K."/>
            <person name="Martijn J."/>
            <person name="Lind A.E."/>
            <person name="van Eijk R."/>
            <person name="Schleper C."/>
            <person name="Guy L."/>
            <person name="Ettema T.J."/>
        </authorList>
    </citation>
    <scope>NUCLEOTIDE SEQUENCE</scope>
</reference>
<dbReference type="AlphaFoldDB" id="A0A0F9HIP7"/>
<dbReference type="EMBL" id="LAZR01024474">
    <property type="protein sequence ID" value="KKL75017.1"/>
    <property type="molecule type" value="Genomic_DNA"/>
</dbReference>
<gene>
    <name evidence="1" type="ORF">LCGC14_2059080</name>
</gene>
<proteinExistence type="predicted"/>
<feature type="non-terminal residue" evidence="1">
    <location>
        <position position="148"/>
    </location>
</feature>